<dbReference type="Gene3D" id="2.60.40.1190">
    <property type="match status" value="1"/>
</dbReference>
<dbReference type="EMBL" id="RJVG01000011">
    <property type="protein sequence ID" value="ROR25295.1"/>
    <property type="molecule type" value="Genomic_DNA"/>
</dbReference>
<gene>
    <name evidence="2" type="ORF">EDD66_11157</name>
</gene>
<dbReference type="Proteomes" id="UP000273083">
    <property type="component" value="Unassembled WGS sequence"/>
</dbReference>
<evidence type="ECO:0000259" key="1">
    <source>
        <dbReference type="Pfam" id="PF16011"/>
    </source>
</evidence>
<dbReference type="GO" id="GO:0030246">
    <property type="term" value="F:carbohydrate binding"/>
    <property type="evidence" value="ECO:0007669"/>
    <property type="project" value="InterPro"/>
</dbReference>
<protein>
    <submittedName>
        <fullName evidence="2">Cellulose/xylan binding protein with CBM9 domain</fullName>
    </submittedName>
</protein>
<dbReference type="GO" id="GO:0004553">
    <property type="term" value="F:hydrolase activity, hydrolyzing O-glycosyl compounds"/>
    <property type="evidence" value="ECO:0007669"/>
    <property type="project" value="InterPro"/>
</dbReference>
<dbReference type="GO" id="GO:0016052">
    <property type="term" value="P:carbohydrate catabolic process"/>
    <property type="evidence" value="ECO:0007669"/>
    <property type="project" value="InterPro"/>
</dbReference>
<dbReference type="CDD" id="cd09620">
    <property type="entry name" value="CBM9_like_3"/>
    <property type="match status" value="1"/>
</dbReference>
<evidence type="ECO:0000313" key="2">
    <source>
        <dbReference type="EMBL" id="ROR25295.1"/>
    </source>
</evidence>
<dbReference type="InterPro" id="IPR010502">
    <property type="entry name" value="Carb-bd_dom_fam9"/>
</dbReference>
<dbReference type="RefSeq" id="WP_123610437.1">
    <property type="nucleotide sequence ID" value="NZ_RJVG01000011.1"/>
</dbReference>
<accession>A0A3N1XF47</accession>
<comment type="caution">
    <text evidence="2">The sequence shown here is derived from an EMBL/GenBank/DDBJ whole genome shotgun (WGS) entry which is preliminary data.</text>
</comment>
<reference evidence="2 3" key="1">
    <citation type="submission" date="2018-11" db="EMBL/GenBank/DDBJ databases">
        <title>Genomic Encyclopedia of Type Strains, Phase IV (KMG-IV): sequencing the most valuable type-strain genomes for metagenomic binning, comparative biology and taxonomic classification.</title>
        <authorList>
            <person name="Goeker M."/>
        </authorList>
    </citation>
    <scope>NUCLEOTIDE SEQUENCE [LARGE SCALE GENOMIC DNA]</scope>
    <source>
        <strain evidence="2 3">DSM 26537</strain>
    </source>
</reference>
<proteinExistence type="predicted"/>
<dbReference type="OrthoDB" id="9801646at2"/>
<dbReference type="AlphaFoldDB" id="A0A3N1XF47"/>
<organism evidence="2 3">
    <name type="scientific">Mobilisporobacter senegalensis</name>
    <dbReference type="NCBI Taxonomy" id="1329262"/>
    <lineage>
        <taxon>Bacteria</taxon>
        <taxon>Bacillati</taxon>
        <taxon>Bacillota</taxon>
        <taxon>Clostridia</taxon>
        <taxon>Lachnospirales</taxon>
        <taxon>Lachnospiraceae</taxon>
        <taxon>Mobilisporobacter</taxon>
    </lineage>
</organism>
<dbReference type="SUPFAM" id="SSF49344">
    <property type="entry name" value="CBD9-like"/>
    <property type="match status" value="1"/>
</dbReference>
<sequence>MKYEVHTIEEKSQLSDCPTFYIDKYNWGGDYRPAAYGKMAYIKEKGFIIYMKCEEKNPLRTFINNEDPVFQDSAMEAFIDFAPEEKKGTYVNIEMNANGAMLNRFGEKPPGRKVYTEFTNARCVCAAQIDKDSWNVEVTIPLQYVKDLFGKDLFTPGDIIRCNFYKLCHNDIPIAHYGSYTKIDIPTWNFHLPECFAEAVIV</sequence>
<dbReference type="Pfam" id="PF16011">
    <property type="entry name" value="CBM9_2"/>
    <property type="match status" value="1"/>
</dbReference>
<name>A0A3N1XF47_9FIRM</name>
<keyword evidence="3" id="KW-1185">Reference proteome</keyword>
<evidence type="ECO:0000313" key="3">
    <source>
        <dbReference type="Proteomes" id="UP000273083"/>
    </source>
</evidence>
<feature type="domain" description="Carbohydrate-binding" evidence="1">
    <location>
        <begin position="21"/>
        <end position="198"/>
    </location>
</feature>